<evidence type="ECO:0000259" key="7">
    <source>
        <dbReference type="Pfam" id="PF19036"/>
    </source>
</evidence>
<dbReference type="GO" id="GO:0006914">
    <property type="term" value="P:autophagy"/>
    <property type="evidence" value="ECO:0007669"/>
    <property type="project" value="UniProtKB-UniRule"/>
</dbReference>
<dbReference type="InterPro" id="IPR043970">
    <property type="entry name" value="FUZ/MON1/HPS1_longin_3"/>
</dbReference>
<proteinExistence type="inferred from homology"/>
<evidence type="ECO:0000259" key="8">
    <source>
        <dbReference type="Pfam" id="PF19038"/>
    </source>
</evidence>
<dbReference type="Pfam" id="PF19038">
    <property type="entry name" value="Fuz_longin_3"/>
    <property type="match status" value="1"/>
</dbReference>
<comment type="function">
    <text evidence="4">In complex with CCZ1, is required for multiple vacuole delivery pathways including the cytoplasm to vacuole transport (Cvt), autophagy, pexophagy and endocytosis. The MON1-CCZ1 complex acts at the fusion of vesicles with the vacuole, through its regulation of the SNARE complex during the coordinated priming and docking stages of fusion, and particularly at the stage of tethering/docking.</text>
</comment>
<keyword evidence="3 5" id="KW-0967">Endosome</keyword>
<feature type="domain" description="FUZ/MON1/HPS1 first Longin" evidence="7">
    <location>
        <begin position="223"/>
        <end position="327"/>
    </location>
</feature>
<dbReference type="PANTHER" id="PTHR13027">
    <property type="entry name" value="SAND PROTEIN-RELATED"/>
    <property type="match status" value="1"/>
</dbReference>
<accession>F2PNN6</accession>
<organism evidence="9 10">
    <name type="scientific">Trichophyton equinum (strain ATCC MYA-4606 / CBS 127.97)</name>
    <name type="common">Horse ringworm fungus</name>
    <dbReference type="NCBI Taxonomy" id="559882"/>
    <lineage>
        <taxon>Eukaryota</taxon>
        <taxon>Fungi</taxon>
        <taxon>Dikarya</taxon>
        <taxon>Ascomycota</taxon>
        <taxon>Pezizomycotina</taxon>
        <taxon>Eurotiomycetes</taxon>
        <taxon>Eurotiomycetidae</taxon>
        <taxon>Onygenales</taxon>
        <taxon>Arthrodermataceae</taxon>
        <taxon>Trichophyton</taxon>
    </lineage>
</organism>
<protein>
    <recommendedName>
        <fullName evidence="2 5">Vacuolar fusion protein MON1</fullName>
    </recommendedName>
</protein>
<name>F2PNN6_TRIEC</name>
<feature type="domain" description="FUZ/MON1/HPS1 third Longin" evidence="8">
    <location>
        <begin position="355"/>
        <end position="453"/>
    </location>
</feature>
<keyword evidence="5" id="KW-0472">Membrane</keyword>
<feature type="region of interest" description="Disordered" evidence="6">
    <location>
        <begin position="1"/>
        <end position="70"/>
    </location>
</feature>
<keyword evidence="5" id="KW-0813">Transport</keyword>
<dbReference type="PANTHER" id="PTHR13027:SF7">
    <property type="entry name" value="VACUOLAR FUSION PROTEIN MON1 HOMOLOG"/>
    <property type="match status" value="1"/>
</dbReference>
<dbReference type="OrthoDB" id="272411at2759"/>
<evidence type="ECO:0000256" key="6">
    <source>
        <dbReference type="SAM" id="MobiDB-lite"/>
    </source>
</evidence>
<comment type="function">
    <text evidence="5">Required for multiple vacuole delivery pathways including the cytoplasm to vacuole transport (Cvt), autophagy, pexophagy and endocytosis.</text>
</comment>
<keyword evidence="5" id="KW-0072">Autophagy</keyword>
<feature type="compositionally biased region" description="Gly residues" evidence="6">
    <location>
        <begin position="100"/>
        <end position="111"/>
    </location>
</feature>
<dbReference type="GO" id="GO:0006623">
    <property type="term" value="P:protein targeting to vacuole"/>
    <property type="evidence" value="ECO:0007669"/>
    <property type="project" value="UniProtKB-UniRule"/>
</dbReference>
<dbReference type="GO" id="GO:0016192">
    <property type="term" value="P:vesicle-mediated transport"/>
    <property type="evidence" value="ECO:0007669"/>
    <property type="project" value="InterPro"/>
</dbReference>
<evidence type="ECO:0000313" key="10">
    <source>
        <dbReference type="Proteomes" id="UP000009169"/>
    </source>
</evidence>
<comment type="similarity">
    <text evidence="5">Belongs to the MON1/SAND family.</text>
</comment>
<dbReference type="Pfam" id="PF19036">
    <property type="entry name" value="Fuz_longin_1"/>
    <property type="match status" value="1"/>
</dbReference>
<dbReference type="InterPro" id="IPR004353">
    <property type="entry name" value="Mon1"/>
</dbReference>
<dbReference type="EMBL" id="DS995727">
    <property type="protein sequence ID" value="EGE03504.1"/>
    <property type="molecule type" value="Genomic_DNA"/>
</dbReference>
<keyword evidence="10" id="KW-1185">Reference proteome</keyword>
<evidence type="ECO:0000256" key="1">
    <source>
        <dbReference type="ARBA" id="ARBA00004380"/>
    </source>
</evidence>
<keyword evidence="5" id="KW-0653">Protein transport</keyword>
<dbReference type="AlphaFoldDB" id="F2PNN6"/>
<dbReference type="GO" id="GO:0035658">
    <property type="term" value="C:Mon1-Ccz1 complex"/>
    <property type="evidence" value="ECO:0007669"/>
    <property type="project" value="TreeGrafter"/>
</dbReference>
<keyword evidence="5" id="KW-0926">Vacuole</keyword>
<dbReference type="VEuPathDB" id="FungiDB:TEQG_02534"/>
<dbReference type="PRINTS" id="PR01546">
    <property type="entry name" value="YEAST73DUF"/>
</dbReference>
<feature type="region of interest" description="Disordered" evidence="6">
    <location>
        <begin position="99"/>
        <end position="145"/>
    </location>
</feature>
<dbReference type="eggNOG" id="KOG0997">
    <property type="taxonomic scope" value="Eukaryota"/>
</dbReference>
<evidence type="ECO:0000256" key="3">
    <source>
        <dbReference type="ARBA" id="ARBA00022753"/>
    </source>
</evidence>
<evidence type="ECO:0000256" key="2">
    <source>
        <dbReference type="ARBA" id="ARBA00018132"/>
    </source>
</evidence>
<comment type="subcellular location">
    <subcellularLocation>
        <location evidence="5">Endosome</location>
        <location evidence="5">Multivesicular body membrane</location>
        <topology evidence="5">Peripheral membrane protein</topology>
    </subcellularLocation>
    <subcellularLocation>
        <location evidence="1 5">Prevacuolar compartment membrane</location>
        <topology evidence="1 5">Peripheral membrane protein</topology>
    </subcellularLocation>
    <subcellularLocation>
        <location evidence="5">Vacuole membrane</location>
        <topology evidence="5">Peripheral membrane protein</topology>
    </subcellularLocation>
</comment>
<dbReference type="GO" id="GO:0032585">
    <property type="term" value="C:multivesicular body membrane"/>
    <property type="evidence" value="ECO:0007669"/>
    <property type="project" value="UniProtKB-SubCell"/>
</dbReference>
<dbReference type="HOGENOM" id="CLU_014574_5_0_1"/>
<reference evidence="10" key="1">
    <citation type="journal article" date="2012" name="MBio">
        <title>Comparative genome analysis of Trichophyton rubrum and related dermatophytes reveals candidate genes involved in infection.</title>
        <authorList>
            <person name="Martinez D.A."/>
            <person name="Oliver B.G."/>
            <person name="Graeser Y."/>
            <person name="Goldberg J.M."/>
            <person name="Li W."/>
            <person name="Martinez-Rossi N.M."/>
            <person name="Monod M."/>
            <person name="Shelest E."/>
            <person name="Barton R.C."/>
            <person name="Birch E."/>
            <person name="Brakhage A.A."/>
            <person name="Chen Z."/>
            <person name="Gurr S.J."/>
            <person name="Heiman D."/>
            <person name="Heitman J."/>
            <person name="Kosti I."/>
            <person name="Rossi A."/>
            <person name="Saif S."/>
            <person name="Samalova M."/>
            <person name="Saunders C.W."/>
            <person name="Shea T."/>
            <person name="Summerbell R.C."/>
            <person name="Xu J."/>
            <person name="Young S."/>
            <person name="Zeng Q."/>
            <person name="Birren B.W."/>
            <person name="Cuomo C.A."/>
            <person name="White T.C."/>
        </authorList>
    </citation>
    <scope>NUCLEOTIDE SEQUENCE [LARGE SCALE GENOMIC DNA]</scope>
    <source>
        <strain evidence="10">ATCC MYA-4606 / CBS 127.97</strain>
    </source>
</reference>
<dbReference type="Proteomes" id="UP000009169">
    <property type="component" value="Unassembled WGS sequence"/>
</dbReference>
<evidence type="ECO:0000256" key="4">
    <source>
        <dbReference type="ARBA" id="ARBA00043892"/>
    </source>
</evidence>
<evidence type="ECO:0000256" key="5">
    <source>
        <dbReference type="RuleBase" id="RU367048"/>
    </source>
</evidence>
<dbReference type="InterPro" id="IPR043972">
    <property type="entry name" value="FUZ/MON1/HPS1_longin_1"/>
</dbReference>
<gene>
    <name evidence="9" type="ORF">TEQG_02534</name>
</gene>
<evidence type="ECO:0000313" key="9">
    <source>
        <dbReference type="EMBL" id="EGE03504.1"/>
    </source>
</evidence>
<dbReference type="GO" id="GO:0000329">
    <property type="term" value="C:fungal-type vacuole membrane"/>
    <property type="evidence" value="ECO:0007669"/>
    <property type="project" value="TreeGrafter"/>
</dbReference>
<feature type="compositionally biased region" description="Polar residues" evidence="6">
    <location>
        <begin position="1"/>
        <end position="20"/>
    </location>
</feature>
<sequence>MASSRPQTPSGNKDSENQPVSPRRDTDKGSGSPKDGGSDDRPPPLPPRAQKPPHGLPEAGLNPYSAAHKLQSGPTTALSLANVNVQALDDVNRENYVSLAGGGGGGGGGGPEKIVRPATSGTSRRGSRVGIDIGDNGSIRSFMPESDTPIDAGSVFGDFGGFEAGIPFRNASMKPGENQSIFNAQSREDDIAVEFEDEFDSVDNSNEGENEEEKLEKWRRKKKHFFILSSAGKPIYTRHGDGGLISPFIGIIQTIISFYQESGGPLKSFSAGKTKIVILSQGPLYLVAISSLFESQAHLRAQLEALYMQILSTLTLPALDHIFAQMEKNGSMEVLRVALEQGRPAPTDIVPGTVVRHFLYKSKANVQFTMSSYSPEFMSILDRRRLMSAYHSLHLSVHGKPANVKVQYCVSSSSNSLAWVTPIFELYCVASPNSNRNALSQGANKIAFWAQREQERLFIIGGASSTRHIVIFQACQIIRI</sequence>